<dbReference type="AlphaFoldDB" id="A0AAE1CB96"/>
<organism evidence="2 3">
    <name type="scientific">Podospora appendiculata</name>
    <dbReference type="NCBI Taxonomy" id="314037"/>
    <lineage>
        <taxon>Eukaryota</taxon>
        <taxon>Fungi</taxon>
        <taxon>Dikarya</taxon>
        <taxon>Ascomycota</taxon>
        <taxon>Pezizomycotina</taxon>
        <taxon>Sordariomycetes</taxon>
        <taxon>Sordariomycetidae</taxon>
        <taxon>Sordariales</taxon>
        <taxon>Podosporaceae</taxon>
        <taxon>Podospora</taxon>
    </lineage>
</organism>
<gene>
    <name evidence="2" type="ORF">B0T22DRAFT_438937</name>
</gene>
<reference evidence="2" key="1">
    <citation type="journal article" date="2023" name="Mol. Phylogenet. Evol.">
        <title>Genome-scale phylogeny and comparative genomics of the fungal order Sordariales.</title>
        <authorList>
            <person name="Hensen N."/>
            <person name="Bonometti L."/>
            <person name="Westerberg I."/>
            <person name="Brannstrom I.O."/>
            <person name="Guillou S."/>
            <person name="Cros-Aarteil S."/>
            <person name="Calhoun S."/>
            <person name="Haridas S."/>
            <person name="Kuo A."/>
            <person name="Mondo S."/>
            <person name="Pangilinan J."/>
            <person name="Riley R."/>
            <person name="LaButti K."/>
            <person name="Andreopoulos B."/>
            <person name="Lipzen A."/>
            <person name="Chen C."/>
            <person name="Yan M."/>
            <person name="Daum C."/>
            <person name="Ng V."/>
            <person name="Clum A."/>
            <person name="Steindorff A."/>
            <person name="Ohm R.A."/>
            <person name="Martin F."/>
            <person name="Silar P."/>
            <person name="Natvig D.O."/>
            <person name="Lalanne C."/>
            <person name="Gautier V."/>
            <person name="Ament-Velasquez S.L."/>
            <person name="Kruys A."/>
            <person name="Hutchinson M.I."/>
            <person name="Powell A.J."/>
            <person name="Barry K."/>
            <person name="Miller A.N."/>
            <person name="Grigoriev I.V."/>
            <person name="Debuchy R."/>
            <person name="Gladieux P."/>
            <person name="Hiltunen Thoren M."/>
            <person name="Johannesson H."/>
        </authorList>
    </citation>
    <scope>NUCLEOTIDE SEQUENCE</scope>
    <source>
        <strain evidence="2">CBS 314.62</strain>
    </source>
</reference>
<sequence>MAPPKKAGKAAKADAQSSNTADNDPEVDLDSLDVPATAHFLFDPHPERFVEELAKVNKVILTSNLGKGKARDWGKDGLELPGWLIKGEDEPPGYEAATSSHGTVPGFAYDIVGRPLDWDRPEWLVELTMLLKDPDLRVEDMAHSEAAALYNRLVLGTQFVRDIASNFLDQLAWDEKKLFRNTIITTKQRELHFRQALVLEQTEATLLEEIHREKVAHDTVQDRLFWLARAHKACLTAEASHREADSLTLRIREMRTTSRRLRKMVEDAREHVDAMQEVIDDMMKQTRQYLRNYRRVPDEAAYSRLLPIVMEHWRKLEAEIDQTWIDAASDYAFLEENSRQEQSVRLRVMTGLEVLAPPSTIPASEFSPSETSASETSTSETLASETSASEISTSETSTSETPAIKTSASKIPHSKTPASKTVPSVASTSKTAPSVASTSRTAPSSICTSKSPLSMAAPVIVSSTMTGPLSKAAPVIVSSTRTSASTSKASTSSTPSGVDPPRVELPKFDLSSAGPQKRVEPKSSAPTKSGPPTVQPLGVESQSIEPFKFEPPQDAEASSAEPPSYESSHSSREFYSPHSPSEKCQHSPL</sequence>
<feature type="region of interest" description="Disordered" evidence="1">
    <location>
        <begin position="476"/>
        <end position="589"/>
    </location>
</feature>
<accession>A0AAE1CB96</accession>
<evidence type="ECO:0000313" key="3">
    <source>
        <dbReference type="Proteomes" id="UP001270362"/>
    </source>
</evidence>
<feature type="compositionally biased region" description="Basic and acidic residues" evidence="1">
    <location>
        <begin position="580"/>
        <end position="589"/>
    </location>
</feature>
<evidence type="ECO:0000256" key="1">
    <source>
        <dbReference type="SAM" id="MobiDB-lite"/>
    </source>
</evidence>
<feature type="compositionally biased region" description="Polar residues" evidence="1">
    <location>
        <begin position="416"/>
        <end position="452"/>
    </location>
</feature>
<feature type="region of interest" description="Disordered" evidence="1">
    <location>
        <begin position="358"/>
        <end position="454"/>
    </location>
</feature>
<reference evidence="2" key="2">
    <citation type="submission" date="2023-06" db="EMBL/GenBank/DDBJ databases">
        <authorList>
            <consortium name="Lawrence Berkeley National Laboratory"/>
            <person name="Haridas S."/>
            <person name="Hensen N."/>
            <person name="Bonometti L."/>
            <person name="Westerberg I."/>
            <person name="Brannstrom I.O."/>
            <person name="Guillou S."/>
            <person name="Cros-Aarteil S."/>
            <person name="Calhoun S."/>
            <person name="Kuo A."/>
            <person name="Mondo S."/>
            <person name="Pangilinan J."/>
            <person name="Riley R."/>
            <person name="Labutti K."/>
            <person name="Andreopoulos B."/>
            <person name="Lipzen A."/>
            <person name="Chen C."/>
            <person name="Yanf M."/>
            <person name="Daum C."/>
            <person name="Ng V."/>
            <person name="Clum A."/>
            <person name="Steindorff A."/>
            <person name="Ohm R."/>
            <person name="Martin F."/>
            <person name="Silar P."/>
            <person name="Natvig D."/>
            <person name="Lalanne C."/>
            <person name="Gautier V."/>
            <person name="Ament-Velasquez S.L."/>
            <person name="Kruys A."/>
            <person name="Hutchinson M.I."/>
            <person name="Powell A.J."/>
            <person name="Barry K."/>
            <person name="Miller A.N."/>
            <person name="Grigoriev I.V."/>
            <person name="Debuchy R."/>
            <person name="Gladieux P."/>
            <person name="Thoren M.H."/>
            <person name="Johannesson H."/>
        </authorList>
    </citation>
    <scope>NUCLEOTIDE SEQUENCE</scope>
    <source>
        <strain evidence="2">CBS 314.62</strain>
    </source>
</reference>
<feature type="compositionally biased region" description="Low complexity" evidence="1">
    <location>
        <begin position="550"/>
        <end position="579"/>
    </location>
</feature>
<protein>
    <submittedName>
        <fullName evidence="2">Uncharacterized protein</fullName>
    </submittedName>
</protein>
<dbReference type="EMBL" id="JAULSO010000002">
    <property type="protein sequence ID" value="KAK3687288.1"/>
    <property type="molecule type" value="Genomic_DNA"/>
</dbReference>
<name>A0AAE1CB96_9PEZI</name>
<feature type="region of interest" description="Disordered" evidence="1">
    <location>
        <begin position="1"/>
        <end position="28"/>
    </location>
</feature>
<feature type="compositionally biased region" description="Low complexity" evidence="1">
    <location>
        <begin position="478"/>
        <end position="496"/>
    </location>
</feature>
<feature type="compositionally biased region" description="Low complexity" evidence="1">
    <location>
        <begin position="363"/>
        <end position="401"/>
    </location>
</feature>
<evidence type="ECO:0000313" key="2">
    <source>
        <dbReference type="EMBL" id="KAK3687288.1"/>
    </source>
</evidence>
<proteinExistence type="predicted"/>
<keyword evidence="3" id="KW-1185">Reference proteome</keyword>
<comment type="caution">
    <text evidence="2">The sequence shown here is derived from an EMBL/GenBank/DDBJ whole genome shotgun (WGS) entry which is preliminary data.</text>
</comment>
<dbReference type="Proteomes" id="UP001270362">
    <property type="component" value="Unassembled WGS sequence"/>
</dbReference>